<feature type="compositionally biased region" description="Basic residues" evidence="1">
    <location>
        <begin position="250"/>
        <end position="259"/>
    </location>
</feature>
<protein>
    <submittedName>
        <fullName evidence="2">Histidine phosphatase family protein</fullName>
    </submittedName>
</protein>
<comment type="caution">
    <text evidence="2">The sequence shown here is derived from an EMBL/GenBank/DDBJ whole genome shotgun (WGS) entry which is preliminary data.</text>
</comment>
<dbReference type="InterPro" id="IPR029033">
    <property type="entry name" value="His_PPase_superfam"/>
</dbReference>
<feature type="compositionally biased region" description="Low complexity" evidence="1">
    <location>
        <begin position="223"/>
        <end position="246"/>
    </location>
</feature>
<dbReference type="PANTHER" id="PTHR48100">
    <property type="entry name" value="BROAD-SPECIFICITY PHOSPHATASE YOR283W-RELATED"/>
    <property type="match status" value="1"/>
</dbReference>
<name>A0A931GB72_9MICC</name>
<dbReference type="InterPro" id="IPR001345">
    <property type="entry name" value="PG/BPGM_mutase_AS"/>
</dbReference>
<accession>A0A931GB72</accession>
<keyword evidence="3" id="KW-1185">Reference proteome</keyword>
<dbReference type="Pfam" id="PF00300">
    <property type="entry name" value="His_Phos_1"/>
    <property type="match status" value="1"/>
</dbReference>
<dbReference type="Proteomes" id="UP000655366">
    <property type="component" value="Unassembled WGS sequence"/>
</dbReference>
<sequence length="259" mass="27212">MRLILIRHGQTSSNVRNLLDTAVPGPGLTELGRRQARAIPAVLARLAGIPPLAAIYVSNQTRAQLTAEPLAAAAGLELQIRDGLREIDAGDLEMQGDPVSVGQYVEVVRSWLTGRQQSRIPGAAETGTQTLARFDAVVREASQAVGSGTAVMVSHGAMIRSWVGCRAGNIDPAHVENYGLSNTGIVVLEGSVPEDGSANQRNGERTWEIISWQSQPAGGPELADSSADGPMGDADGPMGDAEGPADGFRHPAHAQGRYR</sequence>
<dbReference type="SUPFAM" id="SSF53254">
    <property type="entry name" value="Phosphoglycerate mutase-like"/>
    <property type="match status" value="1"/>
</dbReference>
<organism evidence="2 3">
    <name type="scientific">Arthrobacter terrae</name>
    <dbReference type="NCBI Taxonomy" id="2935737"/>
    <lineage>
        <taxon>Bacteria</taxon>
        <taxon>Bacillati</taxon>
        <taxon>Actinomycetota</taxon>
        <taxon>Actinomycetes</taxon>
        <taxon>Micrococcales</taxon>
        <taxon>Micrococcaceae</taxon>
        <taxon>Arthrobacter</taxon>
    </lineage>
</organism>
<reference evidence="2 3" key="1">
    <citation type="submission" date="2020-11" db="EMBL/GenBank/DDBJ databases">
        <title>Arthrobacter antarcticus sp. nov., isolated from Antarctic Soil.</title>
        <authorList>
            <person name="Li J."/>
        </authorList>
    </citation>
    <scope>NUCLEOTIDE SEQUENCE [LARGE SCALE GENOMIC DNA]</scope>
    <source>
        <strain evidence="2 3">Z1-20</strain>
    </source>
</reference>
<evidence type="ECO:0000313" key="3">
    <source>
        <dbReference type="Proteomes" id="UP000655366"/>
    </source>
</evidence>
<dbReference type="AlphaFoldDB" id="A0A931GB72"/>
<evidence type="ECO:0000256" key="1">
    <source>
        <dbReference type="SAM" id="MobiDB-lite"/>
    </source>
</evidence>
<dbReference type="PROSITE" id="PS00175">
    <property type="entry name" value="PG_MUTASE"/>
    <property type="match status" value="1"/>
</dbReference>
<dbReference type="EMBL" id="JADNYM010000017">
    <property type="protein sequence ID" value="MBG0740442.1"/>
    <property type="molecule type" value="Genomic_DNA"/>
</dbReference>
<dbReference type="GO" id="GO:0016791">
    <property type="term" value="F:phosphatase activity"/>
    <property type="evidence" value="ECO:0007669"/>
    <property type="project" value="TreeGrafter"/>
</dbReference>
<evidence type="ECO:0000313" key="2">
    <source>
        <dbReference type="EMBL" id="MBG0740442.1"/>
    </source>
</evidence>
<dbReference type="InterPro" id="IPR013078">
    <property type="entry name" value="His_Pase_superF_clade-1"/>
</dbReference>
<dbReference type="CDD" id="cd07067">
    <property type="entry name" value="HP_PGM_like"/>
    <property type="match status" value="1"/>
</dbReference>
<gene>
    <name evidence="2" type="ORF">IV500_13725</name>
</gene>
<dbReference type="GO" id="GO:0005737">
    <property type="term" value="C:cytoplasm"/>
    <property type="evidence" value="ECO:0007669"/>
    <property type="project" value="TreeGrafter"/>
</dbReference>
<dbReference type="PANTHER" id="PTHR48100:SF58">
    <property type="entry name" value="PE-PGRS FAMILY PROTEIN PE_PGRS11"/>
    <property type="match status" value="1"/>
</dbReference>
<dbReference type="InterPro" id="IPR050275">
    <property type="entry name" value="PGM_Phosphatase"/>
</dbReference>
<proteinExistence type="predicted"/>
<dbReference type="Gene3D" id="3.40.50.1240">
    <property type="entry name" value="Phosphoglycerate mutase-like"/>
    <property type="match status" value="1"/>
</dbReference>
<dbReference type="RefSeq" id="WP_196397373.1">
    <property type="nucleotide sequence ID" value="NZ_JADNYM010000017.1"/>
</dbReference>
<feature type="region of interest" description="Disordered" evidence="1">
    <location>
        <begin position="212"/>
        <end position="259"/>
    </location>
</feature>
<dbReference type="SMART" id="SM00855">
    <property type="entry name" value="PGAM"/>
    <property type="match status" value="1"/>
</dbReference>